<dbReference type="InterPro" id="IPR039910">
    <property type="entry name" value="D15-like"/>
</dbReference>
<comment type="caution">
    <text evidence="7">The sequence shown here is derived from an EMBL/GenBank/DDBJ whole genome shotgun (WGS) entry which is preliminary data.</text>
</comment>
<sequence length="767" mass="87579">MLLVSLLASCSTTRILSEDQTRLKSNVVTVVNRKDYPDFQDNTLDNYVRQKANTYFIKTKRGGWNPFLYVANWTNGKGKGWDKFVTKLGQAPVVFDPALMVDSRENITTHLKYIGYYGSTVKALAEIRNQQTTVDYRVTLGKRYPIKEIYYQVEDPALAEEIYRDTVNSLIKIGTPLSESVLERESERSEAYLRDRGYYEFSKNFYFFAADTVSVPDSALLRISVRNYPRGGRPEDAVRHRRFYFGDVMVYPVSDNIRYRASISKKIPQILDTVQYENLTILYDKKRKIRPSILYKMNRVEPGDVYSSSIVNSTYQRMSNLRIYNSVSVELTKTDTNIVDCSIRLIPSKAHGYKVNLEASTNSTGLIGISPTVSYYNRNIFKGGEWLSLSVSGNFQFSVRDDTRATEFGANAGLSFPTFVLLPDWMFKNIIPRTDVELSYNYQRRPEYTRNMIGANFGWSWSSQSNKYYFKVVPLQINIVNLPVYSDAFLESLTNPFVREAYKNHFEFGLGFDVQYSSDPSVNPANSFFKADLQFDIAGNLLSAFNRFMPVDSSGFRTIWNSPYSQFARAELSLAYTWKFGRDNKQALAVRGLGGIGYAYGNSAKMPFERLFWAGGSNSLRGWTARSVGPGSSQMDETFSIPNQTGDMRLEANIEYRFPLFSIFRGAVFADWGNVWNLARTGDHESMEGGSTEDQTAEELSYFSWKNILRTSAFSAGAGLRLDLNFVVVRFDVGIKLYDPAAQQWSNIRTWFHRGGYAFQFGIGYPF</sequence>
<organism evidence="7 8">
    <name type="scientific">Candidatus Coprenecus avistercoris</name>
    <dbReference type="NCBI Taxonomy" id="2840730"/>
    <lineage>
        <taxon>Bacteria</taxon>
        <taxon>Pseudomonadati</taxon>
        <taxon>Bacteroidota</taxon>
        <taxon>Bacteroidia</taxon>
        <taxon>Bacteroidales</taxon>
        <taxon>Rikenellaceae</taxon>
        <taxon>Rikenellaceae incertae sedis</taxon>
        <taxon>Candidatus Coprenecus</taxon>
    </lineage>
</organism>
<dbReference type="AlphaFoldDB" id="A0A9D1E233"/>
<comment type="subcellular location">
    <subcellularLocation>
        <location evidence="1">Membrane</location>
    </subcellularLocation>
</comment>
<keyword evidence="5" id="KW-0998">Cell outer membrane</keyword>
<keyword evidence="2" id="KW-0812">Transmembrane</keyword>
<reference evidence="7" key="2">
    <citation type="journal article" date="2021" name="PeerJ">
        <title>Extensive microbial diversity within the chicken gut microbiome revealed by metagenomics and culture.</title>
        <authorList>
            <person name="Gilroy R."/>
            <person name="Ravi A."/>
            <person name="Getino M."/>
            <person name="Pursley I."/>
            <person name="Horton D.L."/>
            <person name="Alikhan N.F."/>
            <person name="Baker D."/>
            <person name="Gharbi K."/>
            <person name="Hall N."/>
            <person name="Watson M."/>
            <person name="Adriaenssens E.M."/>
            <person name="Foster-Nyarko E."/>
            <person name="Jarju S."/>
            <person name="Secka A."/>
            <person name="Antonio M."/>
            <person name="Oren A."/>
            <person name="Chaudhuri R.R."/>
            <person name="La Ragione R."/>
            <person name="Hildebrand F."/>
            <person name="Pallen M.J."/>
        </authorList>
    </citation>
    <scope>NUCLEOTIDE SEQUENCE</scope>
    <source>
        <strain evidence="7">ChiHjej13B12-12457</strain>
    </source>
</reference>
<name>A0A9D1E233_9BACT</name>
<dbReference type="Pfam" id="PF01103">
    <property type="entry name" value="Omp85"/>
    <property type="match status" value="1"/>
</dbReference>
<keyword evidence="3" id="KW-0732">Signal</keyword>
<evidence type="ECO:0000259" key="6">
    <source>
        <dbReference type="Pfam" id="PF01103"/>
    </source>
</evidence>
<gene>
    <name evidence="7" type="ORF">IAC94_06845</name>
</gene>
<protein>
    <submittedName>
        <fullName evidence="7">BamA/TamA family outer membrane protein</fullName>
    </submittedName>
</protein>
<dbReference type="GO" id="GO:0019867">
    <property type="term" value="C:outer membrane"/>
    <property type="evidence" value="ECO:0007669"/>
    <property type="project" value="InterPro"/>
</dbReference>
<evidence type="ECO:0000256" key="4">
    <source>
        <dbReference type="ARBA" id="ARBA00023136"/>
    </source>
</evidence>
<evidence type="ECO:0000313" key="7">
    <source>
        <dbReference type="EMBL" id="HIR63221.1"/>
    </source>
</evidence>
<dbReference type="EMBL" id="DVHI01000083">
    <property type="protein sequence ID" value="HIR63221.1"/>
    <property type="molecule type" value="Genomic_DNA"/>
</dbReference>
<evidence type="ECO:0000256" key="1">
    <source>
        <dbReference type="ARBA" id="ARBA00004370"/>
    </source>
</evidence>
<accession>A0A9D1E233</accession>
<dbReference type="Gene3D" id="2.40.160.50">
    <property type="entry name" value="membrane protein fhac: a member of the omp85/tpsb transporter family"/>
    <property type="match status" value="1"/>
</dbReference>
<evidence type="ECO:0000256" key="5">
    <source>
        <dbReference type="ARBA" id="ARBA00023237"/>
    </source>
</evidence>
<keyword evidence="4" id="KW-0472">Membrane</keyword>
<proteinExistence type="predicted"/>
<dbReference type="PANTHER" id="PTHR12815:SF47">
    <property type="entry name" value="TRANSLOCATION AND ASSEMBLY MODULE SUBUNIT TAMA"/>
    <property type="match status" value="1"/>
</dbReference>
<dbReference type="InterPro" id="IPR000184">
    <property type="entry name" value="Bac_surfAg_D15"/>
</dbReference>
<evidence type="ECO:0000313" key="8">
    <source>
        <dbReference type="Proteomes" id="UP000886744"/>
    </source>
</evidence>
<reference evidence="7" key="1">
    <citation type="submission" date="2020-10" db="EMBL/GenBank/DDBJ databases">
        <authorList>
            <person name="Gilroy R."/>
        </authorList>
    </citation>
    <scope>NUCLEOTIDE SEQUENCE</scope>
    <source>
        <strain evidence="7">ChiHjej13B12-12457</strain>
    </source>
</reference>
<dbReference type="Gene3D" id="3.10.20.310">
    <property type="entry name" value="membrane protein fhac"/>
    <property type="match status" value="1"/>
</dbReference>
<dbReference type="Proteomes" id="UP000886744">
    <property type="component" value="Unassembled WGS sequence"/>
</dbReference>
<dbReference type="PANTHER" id="PTHR12815">
    <property type="entry name" value="SORTING AND ASSEMBLY MACHINERY SAMM50 PROTEIN FAMILY MEMBER"/>
    <property type="match status" value="1"/>
</dbReference>
<evidence type="ECO:0000256" key="3">
    <source>
        <dbReference type="ARBA" id="ARBA00022729"/>
    </source>
</evidence>
<evidence type="ECO:0000256" key="2">
    <source>
        <dbReference type="ARBA" id="ARBA00022692"/>
    </source>
</evidence>
<feature type="domain" description="Bacterial surface antigen (D15)" evidence="6">
    <location>
        <begin position="352"/>
        <end position="767"/>
    </location>
</feature>